<comment type="caution">
    <text evidence="3">The sequence shown here is derived from an EMBL/GenBank/DDBJ whole genome shotgun (WGS) entry which is preliminary data.</text>
</comment>
<reference evidence="4" key="1">
    <citation type="journal article" date="2019" name="Int. J. Syst. Evol. Microbiol.">
        <title>The Global Catalogue of Microorganisms (GCM) 10K type strain sequencing project: providing services to taxonomists for standard genome sequencing and annotation.</title>
        <authorList>
            <consortium name="The Broad Institute Genomics Platform"/>
            <consortium name="The Broad Institute Genome Sequencing Center for Infectious Disease"/>
            <person name="Wu L."/>
            <person name="Ma J."/>
        </authorList>
    </citation>
    <scope>NUCLEOTIDE SEQUENCE [LARGE SCALE GENOMIC DNA]</scope>
    <source>
        <strain evidence="4">CECT 8655</strain>
    </source>
</reference>
<dbReference type="InterPro" id="IPR046216">
    <property type="entry name" value="DUF6249"/>
</dbReference>
<feature type="transmembrane region" description="Helical" evidence="1">
    <location>
        <begin position="99"/>
        <end position="120"/>
    </location>
</feature>
<dbReference type="RefSeq" id="WP_298992392.1">
    <property type="nucleotide sequence ID" value="NZ_JBHSCY010000001.1"/>
</dbReference>
<keyword evidence="1" id="KW-0472">Membrane</keyword>
<gene>
    <name evidence="3" type="ORF">ACFOWD_06980</name>
</gene>
<sequence length="126" mass="13753">MEVAVLAVIFGSIFGVFYLYFSTRNKERLALIEKGADASIFMKGRSKNAAPFWKVLILNLGLLAMGIGVGVLLGAVLALNFAYDGPYNTRPDMYISPETFYVASIFLCAGASLLIGFNITKKLDQE</sequence>
<name>A0ABV8R9J3_9FLAO</name>
<organism evidence="3 4">
    <name type="scientific">Polaribacter marinivivus</name>
    <dbReference type="NCBI Taxonomy" id="1524260"/>
    <lineage>
        <taxon>Bacteria</taxon>
        <taxon>Pseudomonadati</taxon>
        <taxon>Bacteroidota</taxon>
        <taxon>Flavobacteriia</taxon>
        <taxon>Flavobacteriales</taxon>
        <taxon>Flavobacteriaceae</taxon>
    </lineage>
</organism>
<proteinExistence type="predicted"/>
<feature type="domain" description="DUF6249" evidence="2">
    <location>
        <begin position="3"/>
        <end position="120"/>
    </location>
</feature>
<evidence type="ECO:0000313" key="4">
    <source>
        <dbReference type="Proteomes" id="UP001595826"/>
    </source>
</evidence>
<keyword evidence="1" id="KW-0812">Transmembrane</keyword>
<accession>A0ABV8R9J3</accession>
<feature type="transmembrane region" description="Helical" evidence="1">
    <location>
        <begin position="52"/>
        <end position="79"/>
    </location>
</feature>
<evidence type="ECO:0000256" key="1">
    <source>
        <dbReference type="SAM" id="Phobius"/>
    </source>
</evidence>
<dbReference type="Proteomes" id="UP001595826">
    <property type="component" value="Unassembled WGS sequence"/>
</dbReference>
<protein>
    <submittedName>
        <fullName evidence="3">DUF6249 domain-containing protein</fullName>
    </submittedName>
</protein>
<keyword evidence="4" id="KW-1185">Reference proteome</keyword>
<feature type="transmembrane region" description="Helical" evidence="1">
    <location>
        <begin position="6"/>
        <end position="23"/>
    </location>
</feature>
<dbReference type="EMBL" id="JBHSCY010000001">
    <property type="protein sequence ID" value="MFC4268645.1"/>
    <property type="molecule type" value="Genomic_DNA"/>
</dbReference>
<dbReference type="Pfam" id="PF19762">
    <property type="entry name" value="DUF6249"/>
    <property type="match status" value="1"/>
</dbReference>
<evidence type="ECO:0000259" key="2">
    <source>
        <dbReference type="Pfam" id="PF19762"/>
    </source>
</evidence>
<keyword evidence="1" id="KW-1133">Transmembrane helix</keyword>
<evidence type="ECO:0000313" key="3">
    <source>
        <dbReference type="EMBL" id="MFC4268645.1"/>
    </source>
</evidence>